<proteinExistence type="predicted"/>
<feature type="compositionally biased region" description="Polar residues" evidence="1">
    <location>
        <begin position="323"/>
        <end position="332"/>
    </location>
</feature>
<feature type="compositionally biased region" description="Basic and acidic residues" evidence="1">
    <location>
        <begin position="333"/>
        <end position="346"/>
    </location>
</feature>
<reference evidence="2" key="1">
    <citation type="submission" date="2018-10" db="EMBL/GenBank/DDBJ databases">
        <title>Hidden diversity of soil giant viruses.</title>
        <authorList>
            <person name="Schulz F."/>
            <person name="Alteio L."/>
            <person name="Goudeau D."/>
            <person name="Ryan E.M."/>
            <person name="Malmstrom R.R."/>
            <person name="Blanchard J."/>
            <person name="Woyke T."/>
        </authorList>
    </citation>
    <scope>NUCLEOTIDE SEQUENCE</scope>
    <source>
        <strain evidence="2">SYV1</strain>
    </source>
</reference>
<accession>A0A3G5AIL8</accession>
<dbReference type="EMBL" id="MK072507">
    <property type="protein sequence ID" value="AYV86444.1"/>
    <property type="molecule type" value="Genomic_DNA"/>
</dbReference>
<protein>
    <submittedName>
        <fullName evidence="2">Uncharacterized protein</fullName>
    </submittedName>
</protein>
<evidence type="ECO:0000313" key="2">
    <source>
        <dbReference type="EMBL" id="AYV86444.1"/>
    </source>
</evidence>
<organism evidence="2">
    <name type="scientific">Sylvanvirus sp</name>
    <dbReference type="NCBI Taxonomy" id="2487774"/>
    <lineage>
        <taxon>Viruses</taxon>
    </lineage>
</organism>
<feature type="compositionally biased region" description="Basic and acidic residues" evidence="1">
    <location>
        <begin position="427"/>
        <end position="438"/>
    </location>
</feature>
<name>A0A3G5AIL8_9VIRU</name>
<feature type="region of interest" description="Disordered" evidence="1">
    <location>
        <begin position="427"/>
        <end position="446"/>
    </location>
</feature>
<sequence length="606" mass="68691">MSFVISSSSQTSSLMAPSPPSHSFYFSSHSPSHLPSDSSSLPLVNNTPANTSAVLRKKGRSYTPKELYNLCADPDVLIAVLDQFPQLLTSTQMDFLSASGKWEGGKDSLNLSSFDEKMADWLFLNQNLITMMPFMFKIKGSHESNQSNQLDVKTWNSHKRVVPFPCLAFTRSCVSWLVQSNSSISLPPCSAYATQTAFQCVYLPCHVKFHCRTPCEEATVFIVPILPFPALSNWINDFLMNSSAPSWYCPKTLEHISSHWRRVWPILLNNIGKFSERSKMYLSDASLQNLIFACCRPKALTGAFSAFRPIVSSINNVADKEISNPSNPSNSTLEHKNREKELEKEPQPVKEFLNLKIQSSDVINMINMSNVPGGITIDDVTDVADIVAHVTHTSGPPSLKRNHTDMLSLKGSPADGCNNLNLIETKDVPSGDQQDHKLKGNPQVDQENNCENQLQLPKRQRIVRDSVDVPPSTLTYRFFVKNSLCYHCLRQFLPKYDCESPENLYKKLSEHVRSCRNYMPCLTTAKLELELDFNDRIQLYFPQFYSEWMKMNQDQTIVLSEKQIKWWIEMRRIWTQTSLAFIGPNSLFHIKFKQALNCLPATTISS</sequence>
<feature type="region of interest" description="Disordered" evidence="1">
    <location>
        <begin position="319"/>
        <end position="346"/>
    </location>
</feature>
<evidence type="ECO:0000256" key="1">
    <source>
        <dbReference type="SAM" id="MobiDB-lite"/>
    </source>
</evidence>
<gene>
    <name evidence="2" type="ORF">Sylvanvirus1_40</name>
</gene>